<dbReference type="AlphaFoldDB" id="A0A5N6LN80"/>
<protein>
    <recommendedName>
        <fullName evidence="1">Thioredoxin domain-containing protein</fullName>
    </recommendedName>
</protein>
<keyword evidence="3" id="KW-1185">Reference proteome</keyword>
<dbReference type="PANTHER" id="PTHR10438:SF434">
    <property type="entry name" value="THIOREDOXIN H9"/>
    <property type="match status" value="1"/>
</dbReference>
<dbReference type="InterPro" id="IPR050620">
    <property type="entry name" value="Thioredoxin_H-type-like"/>
</dbReference>
<dbReference type="Pfam" id="PF00085">
    <property type="entry name" value="Thioredoxin"/>
    <property type="match status" value="1"/>
</dbReference>
<dbReference type="PANTHER" id="PTHR10438">
    <property type="entry name" value="THIOREDOXIN"/>
    <property type="match status" value="1"/>
</dbReference>
<comment type="caution">
    <text evidence="2">The sequence shown here is derived from an EMBL/GenBank/DDBJ whole genome shotgun (WGS) entry which is preliminary data.</text>
</comment>
<dbReference type="CDD" id="cd02947">
    <property type="entry name" value="TRX_family"/>
    <property type="match status" value="1"/>
</dbReference>
<evidence type="ECO:0000313" key="2">
    <source>
        <dbReference type="EMBL" id="KAD2393635.1"/>
    </source>
</evidence>
<evidence type="ECO:0000313" key="3">
    <source>
        <dbReference type="Proteomes" id="UP000326396"/>
    </source>
</evidence>
<accession>A0A5N6LN80</accession>
<dbReference type="InterPro" id="IPR013766">
    <property type="entry name" value="Thioredoxin_domain"/>
</dbReference>
<proteinExistence type="predicted"/>
<organism evidence="2 3">
    <name type="scientific">Mikania micrantha</name>
    <name type="common">bitter vine</name>
    <dbReference type="NCBI Taxonomy" id="192012"/>
    <lineage>
        <taxon>Eukaryota</taxon>
        <taxon>Viridiplantae</taxon>
        <taxon>Streptophyta</taxon>
        <taxon>Embryophyta</taxon>
        <taxon>Tracheophyta</taxon>
        <taxon>Spermatophyta</taxon>
        <taxon>Magnoliopsida</taxon>
        <taxon>eudicotyledons</taxon>
        <taxon>Gunneridae</taxon>
        <taxon>Pentapetalae</taxon>
        <taxon>asterids</taxon>
        <taxon>campanulids</taxon>
        <taxon>Asterales</taxon>
        <taxon>Asteraceae</taxon>
        <taxon>Asteroideae</taxon>
        <taxon>Heliantheae alliance</taxon>
        <taxon>Eupatorieae</taxon>
        <taxon>Mikania</taxon>
    </lineage>
</organism>
<dbReference type="OrthoDB" id="2121326at2759"/>
<evidence type="ECO:0000259" key="1">
    <source>
        <dbReference type="Pfam" id="PF00085"/>
    </source>
</evidence>
<gene>
    <name evidence="2" type="ORF">E3N88_40612</name>
</gene>
<dbReference type="InterPro" id="IPR036249">
    <property type="entry name" value="Thioredoxin-like_sf"/>
</dbReference>
<feature type="domain" description="Thioredoxin" evidence="1">
    <location>
        <begin position="58"/>
        <end position="154"/>
    </location>
</feature>
<dbReference type="EMBL" id="SZYD01000019">
    <property type="protein sequence ID" value="KAD2393635.1"/>
    <property type="molecule type" value="Genomic_DNA"/>
</dbReference>
<dbReference type="SUPFAM" id="SSF52833">
    <property type="entry name" value="Thioredoxin-like"/>
    <property type="match status" value="1"/>
</dbReference>
<dbReference type="Proteomes" id="UP000326396">
    <property type="component" value="Linkage Group LG9"/>
</dbReference>
<dbReference type="Gene3D" id="3.40.30.10">
    <property type="entry name" value="Glutaredoxin"/>
    <property type="match status" value="1"/>
</dbReference>
<name>A0A5N6LN80_9ASTR</name>
<sequence length="174" mass="19828">MSLLSKRYHRQLMDLPKIISLEKVDTEMYSKAPSGSRSTAYHDFFQFSGGNVTLISDMNAWDQKLSEAKTLGKIVIANFSASLCRESRSVSPNYISLSEKYPSLMFLTINAYKLTMLRIKWNLEVTPTFIFLKDGKQIDKLEGADNRKLLKKIKTALDSQVIKNQPVTRREVGV</sequence>
<reference evidence="2 3" key="1">
    <citation type="submission" date="2019-05" db="EMBL/GenBank/DDBJ databases">
        <title>Mikania micrantha, genome provides insights into the molecular mechanism of rapid growth.</title>
        <authorList>
            <person name="Liu B."/>
        </authorList>
    </citation>
    <scope>NUCLEOTIDE SEQUENCE [LARGE SCALE GENOMIC DNA]</scope>
    <source>
        <strain evidence="2">NLD-2019</strain>
        <tissue evidence="2">Leaf</tissue>
    </source>
</reference>